<dbReference type="GO" id="GO:0030170">
    <property type="term" value="F:pyridoxal phosphate binding"/>
    <property type="evidence" value="ECO:0007669"/>
    <property type="project" value="InterPro"/>
</dbReference>
<dbReference type="InterPro" id="IPR015421">
    <property type="entry name" value="PyrdxlP-dep_Trfase_major"/>
</dbReference>
<dbReference type="InterPro" id="IPR015422">
    <property type="entry name" value="PyrdxlP-dep_Trfase_small"/>
</dbReference>
<proteinExistence type="inferred from homology"/>
<dbReference type="CDD" id="cd00610">
    <property type="entry name" value="OAT_like"/>
    <property type="match status" value="1"/>
</dbReference>
<dbReference type="PIRSF" id="PIRSF000521">
    <property type="entry name" value="Transaminase_4ab_Lys_Orn"/>
    <property type="match status" value="1"/>
</dbReference>
<dbReference type="InterPro" id="IPR005814">
    <property type="entry name" value="Aminotrans_3"/>
</dbReference>
<dbReference type="Gene3D" id="3.90.1150.10">
    <property type="entry name" value="Aspartate Aminotransferase, domain 1"/>
    <property type="match status" value="1"/>
</dbReference>
<dbReference type="AlphaFoldDB" id="A0A0H4TQS1"/>
<evidence type="ECO:0000256" key="8">
    <source>
        <dbReference type="ARBA" id="ARBA00073894"/>
    </source>
</evidence>
<protein>
    <recommendedName>
        <fullName evidence="8">Ornithine aminotransferase</fullName>
        <ecNumber evidence="3">2.6.1.13</ecNumber>
    </recommendedName>
</protein>
<evidence type="ECO:0000256" key="6">
    <source>
        <dbReference type="ARBA" id="ARBA00022898"/>
    </source>
</evidence>
<dbReference type="FunFam" id="3.40.640.10:FF:000013">
    <property type="entry name" value="4-aminobutyrate aminotransferase"/>
    <property type="match status" value="1"/>
</dbReference>
<dbReference type="PANTHER" id="PTHR11986">
    <property type="entry name" value="AMINOTRANSFERASE CLASS III"/>
    <property type="match status" value="1"/>
</dbReference>
<keyword evidence="5 10" id="KW-0808">Transferase</keyword>
<evidence type="ECO:0000256" key="7">
    <source>
        <dbReference type="ARBA" id="ARBA00052899"/>
    </source>
</evidence>
<evidence type="ECO:0000256" key="2">
    <source>
        <dbReference type="ARBA" id="ARBA00008954"/>
    </source>
</evidence>
<evidence type="ECO:0000256" key="1">
    <source>
        <dbReference type="ARBA" id="ARBA00001933"/>
    </source>
</evidence>
<dbReference type="SUPFAM" id="SSF53383">
    <property type="entry name" value="PLP-dependent transferases"/>
    <property type="match status" value="1"/>
</dbReference>
<organism evidence="10">
    <name type="scientific">uncultured euryarchaeote Rifle_16ft_4_minimus_37884</name>
    <dbReference type="NCBI Taxonomy" id="1665196"/>
    <lineage>
        <taxon>Archaea</taxon>
        <taxon>Methanobacteriati</taxon>
        <taxon>Methanobacteriota</taxon>
        <taxon>environmental samples</taxon>
    </lineage>
</organism>
<dbReference type="NCBIfam" id="NF004426">
    <property type="entry name" value="PRK05769.1"/>
    <property type="match status" value="1"/>
</dbReference>
<dbReference type="GO" id="GO:0042802">
    <property type="term" value="F:identical protein binding"/>
    <property type="evidence" value="ECO:0007669"/>
    <property type="project" value="TreeGrafter"/>
</dbReference>
<dbReference type="InterPro" id="IPR049704">
    <property type="entry name" value="Aminotrans_3_PPA_site"/>
</dbReference>
<evidence type="ECO:0000256" key="4">
    <source>
        <dbReference type="ARBA" id="ARBA00022576"/>
    </source>
</evidence>
<dbReference type="PROSITE" id="PS00600">
    <property type="entry name" value="AA_TRANSFER_CLASS_3"/>
    <property type="match status" value="1"/>
</dbReference>
<evidence type="ECO:0000256" key="3">
    <source>
        <dbReference type="ARBA" id="ARBA00012924"/>
    </source>
</evidence>
<evidence type="ECO:0000313" key="10">
    <source>
        <dbReference type="EMBL" id="AKQ03134.1"/>
    </source>
</evidence>
<sequence>MKVPDIKVTPPGPKARAIIERDHSYVATTTKSAPIVIKRASGSIVEDVDGNLLIDFASGISVLNVGHAHPKVVEAISKQAKEFTHFAGTDFYYEIQTTLAERLGAITPGSHKKKVFFSNSGAEANEAAIKVAKIHTKKQMFLAFLGAFHGRTQGALALTASKAKQRAGFFPTMPGVVHVPYAYCYRCPYKLQYPSCDLYCANIIEDVYMKTVAPPADTAGVFVEPVQGEGGYIVPPPGWLDRIAKIAKDHDILLIDDEIQSGFGRTGKMWAVEHSKAVPDILTMAKSMGSGVPIGAAVYRADMDFHDSGKHSNTFGGNPIACAASLATIDVIEDEDLIARSAKIGEHMAKRLDEMAERYEFIGERRGLGMMQATEFVADRRSKKPDPSIRDAITKDAYEHGLILLPCGESSLRYIPALNIPRDVLDAGLDVLEGAFKRAAK</sequence>
<dbReference type="EC" id="2.6.1.13" evidence="3"/>
<keyword evidence="4 10" id="KW-0032">Aminotransferase</keyword>
<dbReference type="GO" id="GO:0004587">
    <property type="term" value="F:ornithine aminotransferase activity"/>
    <property type="evidence" value="ECO:0007669"/>
    <property type="project" value="UniProtKB-EC"/>
</dbReference>
<dbReference type="InterPro" id="IPR015424">
    <property type="entry name" value="PyrdxlP-dep_Trfase"/>
</dbReference>
<keyword evidence="6 9" id="KW-0663">Pyridoxal phosphate</keyword>
<comment type="catalytic activity">
    <reaction evidence="7">
        <text>L-ornithine + 2-oxoglutarate = L-glutamate 5-semialdehyde + L-glutamate</text>
        <dbReference type="Rhea" id="RHEA:25160"/>
        <dbReference type="ChEBI" id="CHEBI:16810"/>
        <dbReference type="ChEBI" id="CHEBI:29985"/>
        <dbReference type="ChEBI" id="CHEBI:46911"/>
        <dbReference type="ChEBI" id="CHEBI:58066"/>
        <dbReference type="EC" id="2.6.1.13"/>
    </reaction>
</comment>
<accession>A0A0H4TQS1</accession>
<evidence type="ECO:0000256" key="9">
    <source>
        <dbReference type="RuleBase" id="RU003560"/>
    </source>
</evidence>
<evidence type="ECO:0000256" key="5">
    <source>
        <dbReference type="ARBA" id="ARBA00022679"/>
    </source>
</evidence>
<comment type="similarity">
    <text evidence="2 9">Belongs to the class-III pyridoxal-phosphate-dependent aminotransferase family.</text>
</comment>
<reference evidence="10" key="1">
    <citation type="journal article" date="2015" name="ISME J.">
        <title>Aquifer environment selects for microbial species cohorts in sediment and groundwater.</title>
        <authorList>
            <person name="Hug L.A."/>
            <person name="Thomas B.C."/>
            <person name="Brown C.T."/>
            <person name="Frischkorn K.R."/>
            <person name="Williams K.H."/>
            <person name="Tringe S.G."/>
            <person name="Banfield J.F."/>
        </authorList>
    </citation>
    <scope>NUCLEOTIDE SEQUENCE</scope>
</reference>
<dbReference type="EMBL" id="KT007008">
    <property type="protein sequence ID" value="AKQ03134.1"/>
    <property type="molecule type" value="Genomic_DNA"/>
</dbReference>
<dbReference type="Pfam" id="PF00202">
    <property type="entry name" value="Aminotran_3"/>
    <property type="match status" value="1"/>
</dbReference>
<name>A0A0H4TQS1_9EURY</name>
<dbReference type="Gene3D" id="3.40.640.10">
    <property type="entry name" value="Type I PLP-dependent aspartate aminotransferase-like (Major domain)"/>
    <property type="match status" value="1"/>
</dbReference>
<dbReference type="InterPro" id="IPR050103">
    <property type="entry name" value="Class-III_PLP-dep_AT"/>
</dbReference>
<comment type="cofactor">
    <cofactor evidence="1">
        <name>pyridoxal 5'-phosphate</name>
        <dbReference type="ChEBI" id="CHEBI:597326"/>
    </cofactor>
</comment>
<dbReference type="PANTHER" id="PTHR11986:SF58">
    <property type="entry name" value="LEUCINE_METHIONINE RACEMASE"/>
    <property type="match status" value="1"/>
</dbReference>